<dbReference type="PROSITE" id="PS00028">
    <property type="entry name" value="ZINC_FINGER_C2H2_1"/>
    <property type="match status" value="2"/>
</dbReference>
<dbReference type="GO" id="GO:0005634">
    <property type="term" value="C:nucleus"/>
    <property type="evidence" value="ECO:0007669"/>
    <property type="project" value="UniProtKB-SubCell"/>
</dbReference>
<dbReference type="InterPro" id="IPR013087">
    <property type="entry name" value="Znf_C2H2_type"/>
</dbReference>
<dbReference type="PANTHER" id="PTHR46179:SF13">
    <property type="entry name" value="C2H2-TYPE DOMAIN-CONTAINING PROTEIN"/>
    <property type="match status" value="1"/>
</dbReference>
<dbReference type="GeneID" id="67013828"/>
<sequence>MYSLLLFTVLVTFLLQPVTAASPLVDFSMSDNPWDGSYSDIDDILLCELCCLPFYQCIHAISQIQYVAARTFYNDPGLVPMPPLDLEQTQSDLAPVYEYLNPGHGQSLINEHIQIMDVNETTVQPATVQAHVEDTYTPGDRLSARRNRKAVQKRQAPRPGGFPCDKDGCSRTFDRQCDLNRHQKTHSTESPHVCSTCNMGFLYPKDLRRHLPTHNDPSSVVAKHYCPYPGCDNLEGFSRRDNLLRHQRKQHSSS</sequence>
<dbReference type="Gene3D" id="3.30.160.60">
    <property type="entry name" value="Classic Zinc Finger"/>
    <property type="match status" value="3"/>
</dbReference>
<dbReference type="InterPro" id="IPR036236">
    <property type="entry name" value="Znf_C2H2_sf"/>
</dbReference>
<feature type="signal peptide" evidence="9">
    <location>
        <begin position="1"/>
        <end position="20"/>
    </location>
</feature>
<keyword evidence="6" id="KW-0804">Transcription</keyword>
<proteinExistence type="predicted"/>
<dbReference type="PROSITE" id="PS50157">
    <property type="entry name" value="ZINC_FINGER_C2H2_2"/>
    <property type="match status" value="2"/>
</dbReference>
<dbReference type="SMART" id="SM00355">
    <property type="entry name" value="ZnF_C2H2"/>
    <property type="match status" value="3"/>
</dbReference>
<dbReference type="InterPro" id="IPR051061">
    <property type="entry name" value="Zinc_finger_trans_reg"/>
</dbReference>
<keyword evidence="12" id="KW-1185">Reference proteome</keyword>
<dbReference type="SUPFAM" id="SSF57667">
    <property type="entry name" value="beta-beta-alpha zinc fingers"/>
    <property type="match status" value="1"/>
</dbReference>
<dbReference type="OrthoDB" id="8922241at2759"/>
<evidence type="ECO:0000313" key="12">
    <source>
        <dbReference type="Proteomes" id="UP000676310"/>
    </source>
</evidence>
<dbReference type="GO" id="GO:0006357">
    <property type="term" value="P:regulation of transcription by RNA polymerase II"/>
    <property type="evidence" value="ECO:0007669"/>
    <property type="project" value="TreeGrafter"/>
</dbReference>
<feature type="domain" description="C2H2-type" evidence="10">
    <location>
        <begin position="162"/>
        <end position="191"/>
    </location>
</feature>
<dbReference type="Proteomes" id="UP000676310">
    <property type="component" value="Unassembled WGS sequence"/>
</dbReference>
<name>A0A8J2N392_9PLEO</name>
<evidence type="ECO:0000256" key="7">
    <source>
        <dbReference type="ARBA" id="ARBA00023242"/>
    </source>
</evidence>
<keyword evidence="9" id="KW-0732">Signal</keyword>
<dbReference type="PANTHER" id="PTHR46179">
    <property type="entry name" value="ZINC FINGER PROTEIN"/>
    <property type="match status" value="1"/>
</dbReference>
<evidence type="ECO:0000256" key="5">
    <source>
        <dbReference type="ARBA" id="ARBA00023015"/>
    </source>
</evidence>
<accession>A0A8J2N392</accession>
<evidence type="ECO:0000313" key="11">
    <source>
        <dbReference type="EMBL" id="CAG5149533.1"/>
    </source>
</evidence>
<dbReference type="GO" id="GO:0008270">
    <property type="term" value="F:zinc ion binding"/>
    <property type="evidence" value="ECO:0007669"/>
    <property type="project" value="UniProtKB-KW"/>
</dbReference>
<feature type="chain" id="PRO_5035257648" description="C2H2-type domain-containing protein" evidence="9">
    <location>
        <begin position="21"/>
        <end position="254"/>
    </location>
</feature>
<organism evidence="11 12">
    <name type="scientific">Alternaria atra</name>
    <dbReference type="NCBI Taxonomy" id="119953"/>
    <lineage>
        <taxon>Eukaryota</taxon>
        <taxon>Fungi</taxon>
        <taxon>Dikarya</taxon>
        <taxon>Ascomycota</taxon>
        <taxon>Pezizomycotina</taxon>
        <taxon>Dothideomycetes</taxon>
        <taxon>Pleosporomycetidae</taxon>
        <taxon>Pleosporales</taxon>
        <taxon>Pleosporineae</taxon>
        <taxon>Pleosporaceae</taxon>
        <taxon>Alternaria</taxon>
        <taxon>Alternaria sect. Ulocladioides</taxon>
    </lineage>
</organism>
<evidence type="ECO:0000256" key="1">
    <source>
        <dbReference type="ARBA" id="ARBA00004123"/>
    </source>
</evidence>
<feature type="domain" description="C2H2-type" evidence="10">
    <location>
        <begin position="192"/>
        <end position="219"/>
    </location>
</feature>
<reference evidence="11" key="1">
    <citation type="submission" date="2021-05" db="EMBL/GenBank/DDBJ databases">
        <authorList>
            <person name="Stam R."/>
        </authorList>
    </citation>
    <scope>NUCLEOTIDE SEQUENCE</scope>
    <source>
        <strain evidence="11">CS162</strain>
    </source>
</reference>
<evidence type="ECO:0000256" key="9">
    <source>
        <dbReference type="SAM" id="SignalP"/>
    </source>
</evidence>
<evidence type="ECO:0000259" key="10">
    <source>
        <dbReference type="PROSITE" id="PS50157"/>
    </source>
</evidence>
<keyword evidence="3 8" id="KW-0863">Zinc-finger</keyword>
<evidence type="ECO:0000256" key="3">
    <source>
        <dbReference type="ARBA" id="ARBA00022771"/>
    </source>
</evidence>
<keyword evidence="4" id="KW-0862">Zinc</keyword>
<dbReference type="Pfam" id="PF00096">
    <property type="entry name" value="zf-C2H2"/>
    <property type="match status" value="2"/>
</dbReference>
<dbReference type="AlphaFoldDB" id="A0A8J2N392"/>
<keyword evidence="5" id="KW-0805">Transcription regulation</keyword>
<evidence type="ECO:0000256" key="6">
    <source>
        <dbReference type="ARBA" id="ARBA00023163"/>
    </source>
</evidence>
<evidence type="ECO:0000256" key="2">
    <source>
        <dbReference type="ARBA" id="ARBA00022723"/>
    </source>
</evidence>
<keyword evidence="7" id="KW-0539">Nucleus</keyword>
<protein>
    <recommendedName>
        <fullName evidence="10">C2H2-type domain-containing protein</fullName>
    </recommendedName>
</protein>
<comment type="caution">
    <text evidence="11">The sequence shown here is derived from an EMBL/GenBank/DDBJ whole genome shotgun (WGS) entry which is preliminary data.</text>
</comment>
<dbReference type="RefSeq" id="XP_043165928.1">
    <property type="nucleotide sequence ID" value="XM_043309993.1"/>
</dbReference>
<dbReference type="EMBL" id="CAJRGZ010000015">
    <property type="protein sequence ID" value="CAG5149533.1"/>
    <property type="molecule type" value="Genomic_DNA"/>
</dbReference>
<gene>
    <name evidence="11" type="ORF">ALTATR162_LOCUS2389</name>
</gene>
<evidence type="ECO:0000256" key="4">
    <source>
        <dbReference type="ARBA" id="ARBA00022833"/>
    </source>
</evidence>
<evidence type="ECO:0000256" key="8">
    <source>
        <dbReference type="PROSITE-ProRule" id="PRU00042"/>
    </source>
</evidence>
<comment type="subcellular location">
    <subcellularLocation>
        <location evidence="1">Nucleus</location>
    </subcellularLocation>
</comment>
<keyword evidence="2" id="KW-0479">Metal-binding</keyword>